<feature type="chain" id="PRO_5046644282" description="DUF5045 domain-containing protein" evidence="1">
    <location>
        <begin position="20"/>
        <end position="259"/>
    </location>
</feature>
<protein>
    <recommendedName>
        <fullName evidence="4">DUF5045 domain-containing protein</fullName>
    </recommendedName>
</protein>
<dbReference type="RefSeq" id="WP_273631615.1">
    <property type="nucleotide sequence ID" value="NZ_CP117167.1"/>
</dbReference>
<keyword evidence="3" id="KW-1185">Reference proteome</keyword>
<gene>
    <name evidence="2" type="ORF">PQO05_05210</name>
</gene>
<keyword evidence="1" id="KW-0732">Signal</keyword>
<evidence type="ECO:0000256" key="1">
    <source>
        <dbReference type="SAM" id="SignalP"/>
    </source>
</evidence>
<proteinExistence type="predicted"/>
<evidence type="ECO:0000313" key="3">
    <source>
        <dbReference type="Proteomes" id="UP001216139"/>
    </source>
</evidence>
<feature type="signal peptide" evidence="1">
    <location>
        <begin position="1"/>
        <end position="19"/>
    </location>
</feature>
<reference evidence="2 3" key="1">
    <citation type="submission" date="2023-02" db="EMBL/GenBank/DDBJ databases">
        <title>Genome sequence of Mucilaginibacter jinjuensis strain KACC 16571.</title>
        <authorList>
            <person name="Kim S."/>
            <person name="Heo J."/>
            <person name="Kwon S.-W."/>
        </authorList>
    </citation>
    <scope>NUCLEOTIDE SEQUENCE [LARGE SCALE GENOMIC DNA]</scope>
    <source>
        <strain evidence="2 3">KACC 16571</strain>
    </source>
</reference>
<evidence type="ECO:0008006" key="4">
    <source>
        <dbReference type="Google" id="ProtNLM"/>
    </source>
</evidence>
<organism evidence="2 3">
    <name type="scientific">Mucilaginibacter jinjuensis</name>
    <dbReference type="NCBI Taxonomy" id="1176721"/>
    <lineage>
        <taxon>Bacteria</taxon>
        <taxon>Pseudomonadati</taxon>
        <taxon>Bacteroidota</taxon>
        <taxon>Sphingobacteriia</taxon>
        <taxon>Sphingobacteriales</taxon>
        <taxon>Sphingobacteriaceae</taxon>
        <taxon>Mucilaginibacter</taxon>
    </lineage>
</organism>
<evidence type="ECO:0000313" key="2">
    <source>
        <dbReference type="EMBL" id="WCT13330.1"/>
    </source>
</evidence>
<name>A0ABY7TB74_9SPHI</name>
<sequence>MRFILLMILFPLIALRACAQRAVNDESVRYQEERMVYLQWDQNKFTPKAGFLSLNPYYWLTWGLFEPNYHKTDFRPLSATGPQTQRLALVGTMNSTDNSYKLNSDTIRNTALTSIAEQSGLLSDADPLWLLYYSQELAPVLNYTDASILAPLPAQVRTAVVAEGLLPWYENELAMLKERINAARTTDMDRGSRIMAYYRYLKEYRTLAATWATRVATAQKNIRMVSQQAKAKSAPVITTDWTPDTDVQLAKKVLAERQY</sequence>
<accession>A0ABY7TB74</accession>
<dbReference type="EMBL" id="CP117167">
    <property type="protein sequence ID" value="WCT13330.1"/>
    <property type="molecule type" value="Genomic_DNA"/>
</dbReference>
<dbReference type="Proteomes" id="UP001216139">
    <property type="component" value="Chromosome"/>
</dbReference>